<evidence type="ECO:0000259" key="8">
    <source>
        <dbReference type="Pfam" id="PF02683"/>
    </source>
</evidence>
<dbReference type="Proteomes" id="UP000184387">
    <property type="component" value="Unassembled WGS sequence"/>
</dbReference>
<dbReference type="GO" id="GO:0016020">
    <property type="term" value="C:membrane"/>
    <property type="evidence" value="ECO:0007669"/>
    <property type="project" value="UniProtKB-SubCell"/>
</dbReference>
<evidence type="ECO:0000313" key="10">
    <source>
        <dbReference type="Proteomes" id="UP000184387"/>
    </source>
</evidence>
<keyword evidence="6 7" id="KW-0472">Membrane</keyword>
<evidence type="ECO:0000256" key="6">
    <source>
        <dbReference type="ARBA" id="ARBA00023136"/>
    </source>
</evidence>
<dbReference type="PANTHER" id="PTHR31272">
    <property type="entry name" value="CYTOCHROME C-TYPE BIOGENESIS PROTEIN HI_1454-RELATED"/>
    <property type="match status" value="1"/>
</dbReference>
<reference evidence="9 10" key="1">
    <citation type="submission" date="2016-11" db="EMBL/GenBank/DDBJ databases">
        <authorList>
            <person name="Jaros S."/>
            <person name="Januszkiewicz K."/>
            <person name="Wedrychowicz H."/>
        </authorList>
    </citation>
    <scope>NUCLEOTIDE SEQUENCE [LARGE SCALE GENOMIC DNA]</scope>
    <source>
        <strain evidence="9 10">DSM 14916</strain>
    </source>
</reference>
<organism evidence="9 10">
    <name type="scientific">Muricoccus roseus</name>
    <dbReference type="NCBI Taxonomy" id="198092"/>
    <lineage>
        <taxon>Bacteria</taxon>
        <taxon>Pseudomonadati</taxon>
        <taxon>Pseudomonadota</taxon>
        <taxon>Alphaproteobacteria</taxon>
        <taxon>Acetobacterales</taxon>
        <taxon>Roseomonadaceae</taxon>
        <taxon>Muricoccus</taxon>
    </lineage>
</organism>
<evidence type="ECO:0000313" key="9">
    <source>
        <dbReference type="EMBL" id="SHK47581.1"/>
    </source>
</evidence>
<name>A0A1M6SS87_9PROT</name>
<gene>
    <name evidence="9" type="ORF">SAMN02745194_04996</name>
</gene>
<feature type="transmembrane region" description="Helical" evidence="7">
    <location>
        <begin position="132"/>
        <end position="156"/>
    </location>
</feature>
<proteinExistence type="inferred from homology"/>
<dbReference type="PANTHER" id="PTHR31272:SF4">
    <property type="entry name" value="CYTOCHROME C-TYPE BIOGENESIS PROTEIN HI_1454-RELATED"/>
    <property type="match status" value="1"/>
</dbReference>
<comment type="subcellular location">
    <subcellularLocation>
        <location evidence="1">Membrane</location>
        <topology evidence="1">Multi-pass membrane protein</topology>
    </subcellularLocation>
</comment>
<feature type="transmembrane region" description="Helical" evidence="7">
    <location>
        <begin position="209"/>
        <end position="235"/>
    </location>
</feature>
<evidence type="ECO:0000256" key="4">
    <source>
        <dbReference type="ARBA" id="ARBA00022748"/>
    </source>
</evidence>
<keyword evidence="10" id="KW-1185">Reference proteome</keyword>
<evidence type="ECO:0000256" key="7">
    <source>
        <dbReference type="SAM" id="Phobius"/>
    </source>
</evidence>
<dbReference type="AlphaFoldDB" id="A0A1M6SS87"/>
<feature type="transmembrane region" description="Helical" evidence="7">
    <location>
        <begin position="91"/>
        <end position="112"/>
    </location>
</feature>
<protein>
    <submittedName>
        <fullName evidence="9">Cytochrome c-type biogenesis protein</fullName>
    </submittedName>
</protein>
<evidence type="ECO:0000256" key="5">
    <source>
        <dbReference type="ARBA" id="ARBA00022989"/>
    </source>
</evidence>
<dbReference type="InterPro" id="IPR003834">
    <property type="entry name" value="Cyt_c_assmbl_TM_dom"/>
</dbReference>
<evidence type="ECO:0000256" key="3">
    <source>
        <dbReference type="ARBA" id="ARBA00022692"/>
    </source>
</evidence>
<dbReference type="GO" id="GO:0017004">
    <property type="term" value="P:cytochrome complex assembly"/>
    <property type="evidence" value="ECO:0007669"/>
    <property type="project" value="UniProtKB-KW"/>
</dbReference>
<keyword evidence="4" id="KW-0201">Cytochrome c-type biogenesis</keyword>
<feature type="transmembrane region" description="Helical" evidence="7">
    <location>
        <begin position="168"/>
        <end position="189"/>
    </location>
</feature>
<keyword evidence="5 7" id="KW-1133">Transmembrane helix</keyword>
<keyword evidence="3 7" id="KW-0812">Transmembrane</keyword>
<dbReference type="STRING" id="198092.SAMN02745194_04996"/>
<evidence type="ECO:0000256" key="2">
    <source>
        <dbReference type="ARBA" id="ARBA00006143"/>
    </source>
</evidence>
<dbReference type="Pfam" id="PF02683">
    <property type="entry name" value="DsbD_TM"/>
    <property type="match status" value="1"/>
</dbReference>
<sequence>MNPLLQMSGLLTAFLAGMVSFLSPCVLPLVPGYVSYVAGRSVAAERAAPGRLATVGLGLCFVLGFATVFVAMGAGASALSQALLRYRYEAGIVGGVVVILFGLMTAGVLRLMPLQRDLRFMPTLSGGTPLSAYVLGLAFAFGWTPCIGPVLGAILALTATSEISHLGIVLLATYAAGLGVPFLLVAAFADAFLRGPFRSLRRLGRVLQIVAGGVMVVMGAAMITGHLTDFAILMLELFPGLGRIG</sequence>
<feature type="domain" description="Cytochrome C biogenesis protein transmembrane" evidence="8">
    <location>
        <begin position="10"/>
        <end position="194"/>
    </location>
</feature>
<accession>A0A1M6SS87</accession>
<dbReference type="InterPro" id="IPR051790">
    <property type="entry name" value="Cytochrome_c-biogenesis_DsbD"/>
</dbReference>
<comment type="similarity">
    <text evidence="2">Belongs to the DsbD family.</text>
</comment>
<feature type="transmembrane region" description="Helical" evidence="7">
    <location>
        <begin position="52"/>
        <end position="79"/>
    </location>
</feature>
<evidence type="ECO:0000256" key="1">
    <source>
        <dbReference type="ARBA" id="ARBA00004141"/>
    </source>
</evidence>
<dbReference type="EMBL" id="FQZF01000060">
    <property type="protein sequence ID" value="SHK47581.1"/>
    <property type="molecule type" value="Genomic_DNA"/>
</dbReference>